<dbReference type="PANTHER" id="PTHR21402">
    <property type="entry name" value="GAMETOCYTE SPECIFIC FACTOR 1-RELATED"/>
    <property type="match status" value="1"/>
</dbReference>
<keyword evidence="2" id="KW-0863">Zinc-finger</keyword>
<dbReference type="InterPro" id="IPR051591">
    <property type="entry name" value="UPF0224_FAM112_RNA_Proc"/>
</dbReference>
<evidence type="ECO:0000256" key="3">
    <source>
        <dbReference type="ARBA" id="ARBA00022833"/>
    </source>
</evidence>
<evidence type="ECO:0000313" key="5">
    <source>
        <dbReference type="EMBL" id="CAD8058695.1"/>
    </source>
</evidence>
<dbReference type="PROSITE" id="PS51800">
    <property type="entry name" value="ZF_CHHC_U11_48K"/>
    <property type="match status" value="2"/>
</dbReference>
<evidence type="ECO:0000256" key="1">
    <source>
        <dbReference type="ARBA" id="ARBA00022723"/>
    </source>
</evidence>
<keyword evidence="6" id="KW-1185">Reference proteome</keyword>
<name>A0A8S1KXP0_9CILI</name>
<keyword evidence="1" id="KW-0479">Metal-binding</keyword>
<dbReference type="OrthoDB" id="10069248at2759"/>
<dbReference type="PANTHER" id="PTHR21402:SF5">
    <property type="entry name" value="GAMETOCYTE SPECIFIC FACTOR 1"/>
    <property type="match status" value="1"/>
</dbReference>
<feature type="domain" description="CHHC U11-48K-type" evidence="4">
    <location>
        <begin position="55"/>
        <end position="82"/>
    </location>
</feature>
<dbReference type="InterPro" id="IPR022776">
    <property type="entry name" value="TRM13/UPF0224_CHHC_Znf_dom"/>
</dbReference>
<accession>A0A8S1KXP0</accession>
<sequence length="198" mass="23921">MSFKKGDFRHDFEVICPYNKKHQMPFSKLQFHISKGCKDKREKGNYIQFNIGYKYDTCPYNCFHIILKSRMDNHIKKCRFNQMSFKKTEEVDIFQEMQLIAAQQFSSNPYQIQSQQKFEQNQNIQNEMPEWRKIFDESEIDADDIREINEISYQNYEDEFENSFKINQVSSSFSKSFQSSAIKDISYNEDNDSDNYYY</sequence>
<feature type="domain" description="CHHC U11-48K-type" evidence="4">
    <location>
        <begin position="13"/>
        <end position="40"/>
    </location>
</feature>
<protein>
    <recommendedName>
        <fullName evidence="4">CHHC U11-48K-type domain-containing protein</fullName>
    </recommendedName>
</protein>
<reference evidence="5" key="1">
    <citation type="submission" date="2021-01" db="EMBL/GenBank/DDBJ databases">
        <authorList>
            <consortium name="Genoscope - CEA"/>
            <person name="William W."/>
        </authorList>
    </citation>
    <scope>NUCLEOTIDE SEQUENCE</scope>
</reference>
<dbReference type="Pfam" id="PF05253">
    <property type="entry name" value="zf-U11-48K"/>
    <property type="match status" value="2"/>
</dbReference>
<dbReference type="GO" id="GO:0008270">
    <property type="term" value="F:zinc ion binding"/>
    <property type="evidence" value="ECO:0007669"/>
    <property type="project" value="UniProtKB-KW"/>
</dbReference>
<evidence type="ECO:0000256" key="2">
    <source>
        <dbReference type="ARBA" id="ARBA00022771"/>
    </source>
</evidence>
<dbReference type="Proteomes" id="UP000692954">
    <property type="component" value="Unassembled WGS sequence"/>
</dbReference>
<dbReference type="EMBL" id="CAJJDN010000012">
    <property type="protein sequence ID" value="CAD8058695.1"/>
    <property type="molecule type" value="Genomic_DNA"/>
</dbReference>
<organism evidence="5 6">
    <name type="scientific">Paramecium sonneborni</name>
    <dbReference type="NCBI Taxonomy" id="65129"/>
    <lineage>
        <taxon>Eukaryota</taxon>
        <taxon>Sar</taxon>
        <taxon>Alveolata</taxon>
        <taxon>Ciliophora</taxon>
        <taxon>Intramacronucleata</taxon>
        <taxon>Oligohymenophorea</taxon>
        <taxon>Peniculida</taxon>
        <taxon>Parameciidae</taxon>
        <taxon>Paramecium</taxon>
    </lineage>
</organism>
<dbReference type="AlphaFoldDB" id="A0A8S1KXP0"/>
<keyword evidence="3" id="KW-0862">Zinc</keyword>
<evidence type="ECO:0000259" key="4">
    <source>
        <dbReference type="PROSITE" id="PS51800"/>
    </source>
</evidence>
<comment type="caution">
    <text evidence="5">The sequence shown here is derived from an EMBL/GenBank/DDBJ whole genome shotgun (WGS) entry which is preliminary data.</text>
</comment>
<proteinExistence type="predicted"/>
<evidence type="ECO:0000313" key="6">
    <source>
        <dbReference type="Proteomes" id="UP000692954"/>
    </source>
</evidence>
<gene>
    <name evidence="5" type="ORF">PSON_ATCC_30995.1.T0120338</name>
</gene>